<dbReference type="CDD" id="cd18793">
    <property type="entry name" value="SF2_C_SNF"/>
    <property type="match status" value="1"/>
</dbReference>
<keyword evidence="6" id="KW-0347">Helicase</keyword>
<feature type="compositionally biased region" description="Basic and acidic residues" evidence="12">
    <location>
        <begin position="309"/>
        <end position="323"/>
    </location>
</feature>
<sequence>MTSRLDRLLLLLDTGSSASVRITAAKQLAQLAAKSVISDVALVEDDVKTTRNHVLISDSSGWSELMAVVARILPYLHSRSHETRSAASTALSQIFSLVPLWQPCPDADTKPYGASAVLPPPEFPSFSVRELMEKGTLLLASSGKEFQKPTGILANSNEVKKARKEAMGRLGLDFLESVGGADDMDLDKELAADEPDTDVDMAAPVLVNTEEDAAPSSPTDDYVDVKVKKEDSVPVFGRSNSSTPQLAASPAPVTSAAEDTSALSARERNRLKRKRKPGNAAVVGALPPTQASGAKYQAMPAGGSKARLVARDEQPSSKQRLDSPKSPAEGPSQDRVVIDPTKGGAVAPKTESKSKALEVQPGTWVWDGLVKLLEVDLFSAAWEVRHGAAMALREVLKLQGKYGGMKVDLSWDENLISHERWCNDLAIKFLCIFVLDRFGDFVSDQVVAPVRETVSQTLASLLLHMPRRSVLHVHNVLLQMIRQDFPIPVKPTNGKSFNKHNDKSHVWEVRHAGLLGIKYEVAVRSDLVSLDVPEGDCMEVDDGKEVLRGVVDAAVLGLGDRDDDVRSVAASCLLPVAAYLVERLPEELSRVLAVLWSCLSDMKDDLSSSVGAVMDLLGQLVTKNRVIEIIADESRSHPITVLAPTLFPFFRHTIANVRLAVVKTLHTFMTVESLPRGWISVPFLRLLFQNLVVEERSDIRDATLTTWREVLSILSQTSGWLESSIAQPLLLEWYGVLMTPLGLALDATSFYDPNLSDNSAPTERHNVDKNMLAQDLSLVPVEVVMQARLAASAALAHIIAFWPSSPAPGSLSVDDTFRPILTHYIDSTSMLQKFLAAIIAECWAREYDIRAPPDSALLIEVSPLAAELSQKTLAFLQADPPAAYHEMAFTLARIHGECHNLLQSFMFDCKLPASAIPSLGTEIDVTGTKPGCFTIETAQAAVGPMFDKLKDSLGRTKKRELAIIKDKRLKVVSSIERYIEVKAQYDVRVAAAFAAAFVAFKSTPDKVSPIVKGIMNSVKNEENLDLQTHSAAAVAAFVEFCVNRVLTQPPEKIVKNLCTFLCQDVDQTPTFLHNRKTLHGVLSFNKQASAPQNGRDHANPTEDPAKAKLSRRGARLAFEKLSAKFGPKLLDAIPRMWPAMAGGLMSACSGDSVSAMDEKIEKREGQDVIDSLSVLEAVVPTFHEDLSYHFVQLFPHVTLALRSRFAIVRQSAARCFATICDVLTLDAMRYVIEKVVPFLGDASTLANRQGAVELIYHIVQKLDIKALPYVIFMVVPVLGRMSDPDDDVRATATNTFASLVKMVPLEAGLPDPPNFPEDLLKRREEERQFLMQLLDGSKVEQYNIPVTIKAELRKYQQEGVNWLAFLAKYQLHGILCDDMGLGKTLQSICILASKHHERAQKYKETKSPDSKHLPSLIVCPPTLTGHWYYEILKYTENLKPVLYTGNSRERYKLLGKLKTYDVVVTSYEVVRNDISSLQDINWHYCILDEGHIIKNAKTKLTKAVKQVKAVHRLILSGTPIQNNVLELWSLFDFLMPGFLGTEGSFNERFSKPILSNRDGKAKTGEAAALALEALHKQVLPFLLRRLKEDVLNDLPPKIIQDYYCELSELQKFLYDDFSKSRAKIQAEDVVRSNKEKDGEQTHVFQSLQYLRKLCNHPALVFKNDKEAIKDALTKSAINASSGDLSDIQHAPKLQALRQLLLDCGIGLAPSATGDTTKSELLDTEETATGAFSQHRVLIFCQMKQMLDIIETDLFKQHMPSVTYMRLDGSTDAKKRHAVVQTFNSDPSIDCLLLTTHVGGLGLTLTGADTVIFVEHDWNPMKDLQAMDRAHRIGQKKVVNVYRLITKGTLEEKIMGLQRFKLNIANSIVTQQNSGLASMDTDLVLDLFKRTTEEEDAAAAKKKDKDASGAPPGQRNVLRGLEDLPPEEEYQELDLKSFMGSIGRK</sequence>
<evidence type="ECO:0000256" key="3">
    <source>
        <dbReference type="ARBA" id="ARBA00022737"/>
    </source>
</evidence>
<keyword evidence="5" id="KW-0378">Hydrolase</keyword>
<evidence type="ECO:0000259" key="13">
    <source>
        <dbReference type="PROSITE" id="PS51192"/>
    </source>
</evidence>
<protein>
    <recommendedName>
        <fullName evidence="10">TATA-binding protein-associated factor mot1</fullName>
    </recommendedName>
    <alternativeName>
        <fullName evidence="11">Modifier of transcription 1</fullName>
    </alternativeName>
</protein>
<dbReference type="Pfam" id="PF00271">
    <property type="entry name" value="Helicase_C"/>
    <property type="match status" value="1"/>
</dbReference>
<evidence type="ECO:0000313" key="15">
    <source>
        <dbReference type="EMBL" id="TBU29000.1"/>
    </source>
</evidence>
<dbReference type="Gene3D" id="1.25.10.10">
    <property type="entry name" value="Leucine-rich Repeat Variant"/>
    <property type="match status" value="2"/>
</dbReference>
<dbReference type="SUPFAM" id="SSF48371">
    <property type="entry name" value="ARM repeat"/>
    <property type="match status" value="1"/>
</dbReference>
<dbReference type="InterPro" id="IPR049730">
    <property type="entry name" value="SNF2/RAD54-like_C"/>
</dbReference>
<dbReference type="PANTHER" id="PTHR36498">
    <property type="entry name" value="TATA-BINDING PROTEIN-ASSOCIATED FACTOR 172"/>
    <property type="match status" value="1"/>
</dbReference>
<proteinExistence type="inferred from homology"/>
<dbReference type="InterPro" id="IPR000330">
    <property type="entry name" value="SNF2_N"/>
</dbReference>
<keyword evidence="3" id="KW-0677">Repeat</keyword>
<dbReference type="SUPFAM" id="SSF52540">
    <property type="entry name" value="P-loop containing nucleoside triphosphate hydrolases"/>
    <property type="match status" value="2"/>
</dbReference>
<dbReference type="GO" id="GO:0003677">
    <property type="term" value="F:DNA binding"/>
    <property type="evidence" value="ECO:0007669"/>
    <property type="project" value="UniProtKB-KW"/>
</dbReference>
<feature type="compositionally biased region" description="Basic and acidic residues" evidence="12">
    <location>
        <begin position="1895"/>
        <end position="1906"/>
    </location>
</feature>
<dbReference type="InterPro" id="IPR044078">
    <property type="entry name" value="Mot1_ATP-bd"/>
</dbReference>
<feature type="compositionally biased region" description="Basic and acidic residues" evidence="12">
    <location>
        <begin position="1094"/>
        <end position="1106"/>
    </location>
</feature>
<dbReference type="InterPro" id="IPR001650">
    <property type="entry name" value="Helicase_C-like"/>
</dbReference>
<reference evidence="15" key="1">
    <citation type="submission" date="2019-01" db="EMBL/GenBank/DDBJ databases">
        <title>Draft genome sequences of three monokaryotic isolates of the white-rot basidiomycete fungus Dichomitus squalens.</title>
        <authorList>
            <consortium name="DOE Joint Genome Institute"/>
            <person name="Lopez S.C."/>
            <person name="Andreopoulos B."/>
            <person name="Pangilinan J."/>
            <person name="Lipzen A."/>
            <person name="Riley R."/>
            <person name="Ahrendt S."/>
            <person name="Ng V."/>
            <person name="Barry K."/>
            <person name="Daum C."/>
            <person name="Grigoriev I.V."/>
            <person name="Hilden K.S."/>
            <person name="Makela M.R."/>
            <person name="de Vries R.P."/>
        </authorList>
    </citation>
    <scope>NUCLEOTIDE SEQUENCE [LARGE SCALE GENOMIC DNA]</scope>
    <source>
        <strain evidence="15">OM18370.1</strain>
    </source>
</reference>
<dbReference type="PROSITE" id="PS51194">
    <property type="entry name" value="HELICASE_CTER"/>
    <property type="match status" value="1"/>
</dbReference>
<dbReference type="GO" id="GO:0017025">
    <property type="term" value="F:TBP-class protein binding"/>
    <property type="evidence" value="ECO:0007669"/>
    <property type="project" value="InterPro"/>
</dbReference>
<evidence type="ECO:0000256" key="6">
    <source>
        <dbReference type="ARBA" id="ARBA00022806"/>
    </source>
</evidence>
<feature type="domain" description="Helicase ATP-binding" evidence="13">
    <location>
        <begin position="1364"/>
        <end position="1537"/>
    </location>
</feature>
<evidence type="ECO:0000256" key="10">
    <source>
        <dbReference type="ARBA" id="ARBA00073046"/>
    </source>
</evidence>
<dbReference type="InterPro" id="IPR016024">
    <property type="entry name" value="ARM-type_fold"/>
</dbReference>
<dbReference type="InterPro" id="IPR014001">
    <property type="entry name" value="Helicase_ATP-bd"/>
</dbReference>
<dbReference type="InterPro" id="IPR022707">
    <property type="entry name" value="Mot1_central_dom"/>
</dbReference>
<keyword evidence="9" id="KW-0539">Nucleus</keyword>
<keyword evidence="4" id="KW-0547">Nucleotide-binding</keyword>
<dbReference type="Gene3D" id="3.40.50.300">
    <property type="entry name" value="P-loop containing nucleotide triphosphate hydrolases"/>
    <property type="match status" value="1"/>
</dbReference>
<dbReference type="PANTHER" id="PTHR36498:SF1">
    <property type="entry name" value="TATA-BINDING PROTEIN-ASSOCIATED FACTOR 172"/>
    <property type="match status" value="1"/>
</dbReference>
<dbReference type="GO" id="GO:0005634">
    <property type="term" value="C:nucleus"/>
    <property type="evidence" value="ECO:0007669"/>
    <property type="project" value="UniProtKB-SubCell"/>
</dbReference>
<comment type="similarity">
    <text evidence="2">Belongs to the SNF2/RAD54 helicase family.</text>
</comment>
<dbReference type="GO" id="GO:0016887">
    <property type="term" value="F:ATP hydrolysis activity"/>
    <property type="evidence" value="ECO:0007669"/>
    <property type="project" value="InterPro"/>
</dbReference>
<comment type="subcellular location">
    <subcellularLocation>
        <location evidence="1">Nucleus</location>
    </subcellularLocation>
</comment>
<dbReference type="FunFam" id="3.40.50.300:FF:000428">
    <property type="entry name" value="TATA-binding protein-associated factor 172"/>
    <property type="match status" value="1"/>
</dbReference>
<evidence type="ECO:0000256" key="5">
    <source>
        <dbReference type="ARBA" id="ARBA00022801"/>
    </source>
</evidence>
<keyword evidence="8" id="KW-0238">DNA-binding</keyword>
<name>A0A4Q9MMU9_9APHY</name>
<evidence type="ECO:0000256" key="7">
    <source>
        <dbReference type="ARBA" id="ARBA00022840"/>
    </source>
</evidence>
<dbReference type="Pfam" id="PF00176">
    <property type="entry name" value="SNF2-rel_dom"/>
    <property type="match status" value="1"/>
</dbReference>
<dbReference type="PROSITE" id="PS51192">
    <property type="entry name" value="HELICASE_ATP_BIND_1"/>
    <property type="match status" value="1"/>
</dbReference>
<evidence type="ECO:0000256" key="8">
    <source>
        <dbReference type="ARBA" id="ARBA00023125"/>
    </source>
</evidence>
<feature type="region of interest" description="Disordered" evidence="12">
    <location>
        <begin position="1895"/>
        <end position="1925"/>
    </location>
</feature>
<feature type="region of interest" description="Disordered" evidence="12">
    <location>
        <begin position="1088"/>
        <end position="1110"/>
    </location>
</feature>
<dbReference type="EMBL" id="ML143416">
    <property type="protein sequence ID" value="TBU29000.1"/>
    <property type="molecule type" value="Genomic_DNA"/>
</dbReference>
<evidence type="ECO:0000256" key="2">
    <source>
        <dbReference type="ARBA" id="ARBA00007025"/>
    </source>
</evidence>
<evidence type="ECO:0000256" key="9">
    <source>
        <dbReference type="ARBA" id="ARBA00023242"/>
    </source>
</evidence>
<dbReference type="SMART" id="SM00490">
    <property type="entry name" value="HELICc"/>
    <property type="match status" value="1"/>
</dbReference>
<dbReference type="InterPro" id="IPR038718">
    <property type="entry name" value="SNF2-like_sf"/>
</dbReference>
<accession>A0A4Q9MMU9</accession>
<dbReference type="GO" id="GO:0004386">
    <property type="term" value="F:helicase activity"/>
    <property type="evidence" value="ECO:0007669"/>
    <property type="project" value="UniProtKB-KW"/>
</dbReference>
<dbReference type="Proteomes" id="UP000292957">
    <property type="component" value="Unassembled WGS sequence"/>
</dbReference>
<keyword evidence="7" id="KW-0067">ATP-binding</keyword>
<feature type="region of interest" description="Disordered" evidence="12">
    <location>
        <begin position="234"/>
        <end position="354"/>
    </location>
</feature>
<dbReference type="CDD" id="cd17999">
    <property type="entry name" value="DEXHc_Mot1"/>
    <property type="match status" value="1"/>
</dbReference>
<dbReference type="InterPro" id="IPR011989">
    <property type="entry name" value="ARM-like"/>
</dbReference>
<dbReference type="FunFam" id="3.40.50.10810:FF:000009">
    <property type="entry name" value="B-TFIID TATA-box-binding protein-associated factor 1"/>
    <property type="match status" value="1"/>
</dbReference>
<evidence type="ECO:0000256" key="4">
    <source>
        <dbReference type="ARBA" id="ARBA00022741"/>
    </source>
</evidence>
<dbReference type="OrthoDB" id="10252227at2759"/>
<dbReference type="SMART" id="SM00487">
    <property type="entry name" value="DEXDc"/>
    <property type="match status" value="1"/>
</dbReference>
<dbReference type="InterPro" id="IPR044972">
    <property type="entry name" value="Mot1"/>
</dbReference>
<dbReference type="Pfam" id="PF12054">
    <property type="entry name" value="DUF3535"/>
    <property type="match status" value="1"/>
</dbReference>
<evidence type="ECO:0000256" key="12">
    <source>
        <dbReference type="SAM" id="MobiDB-lite"/>
    </source>
</evidence>
<evidence type="ECO:0000256" key="1">
    <source>
        <dbReference type="ARBA" id="ARBA00004123"/>
    </source>
</evidence>
<organism evidence="15">
    <name type="scientific">Dichomitus squalens</name>
    <dbReference type="NCBI Taxonomy" id="114155"/>
    <lineage>
        <taxon>Eukaryota</taxon>
        <taxon>Fungi</taxon>
        <taxon>Dikarya</taxon>
        <taxon>Basidiomycota</taxon>
        <taxon>Agaricomycotina</taxon>
        <taxon>Agaricomycetes</taxon>
        <taxon>Polyporales</taxon>
        <taxon>Polyporaceae</taxon>
        <taxon>Dichomitus</taxon>
    </lineage>
</organism>
<gene>
    <name evidence="15" type="ORF">BD311DRAFT_300688</name>
</gene>
<evidence type="ECO:0000256" key="11">
    <source>
        <dbReference type="ARBA" id="ARBA00081329"/>
    </source>
</evidence>
<dbReference type="InterPro" id="IPR027417">
    <property type="entry name" value="P-loop_NTPase"/>
</dbReference>
<evidence type="ECO:0000259" key="14">
    <source>
        <dbReference type="PROSITE" id="PS51194"/>
    </source>
</evidence>
<feature type="domain" description="Helicase C-terminal" evidence="14">
    <location>
        <begin position="1715"/>
        <end position="1875"/>
    </location>
</feature>
<dbReference type="Gene3D" id="3.40.50.10810">
    <property type="entry name" value="Tandem AAA-ATPase domain"/>
    <property type="match status" value="1"/>
</dbReference>
<dbReference type="GO" id="GO:0005524">
    <property type="term" value="F:ATP binding"/>
    <property type="evidence" value="ECO:0007669"/>
    <property type="project" value="UniProtKB-KW"/>
</dbReference>